<protein>
    <recommendedName>
        <fullName evidence="3">J domain-containing protein</fullName>
    </recommendedName>
</protein>
<evidence type="ECO:0000313" key="5">
    <source>
        <dbReference type="Proteomes" id="UP000438429"/>
    </source>
</evidence>
<dbReference type="InterPro" id="IPR053025">
    <property type="entry name" value="Mito_ATP_Synthase-Asso"/>
</dbReference>
<dbReference type="PANTHER" id="PTHR44873">
    <property type="entry name" value="DNAJ HOMOLOG SUBFAMILY C MEMBER 30, MITOCHONDRIAL"/>
    <property type="match status" value="1"/>
</dbReference>
<accession>A0A6A4S7R5</accession>
<dbReference type="InterPro" id="IPR036869">
    <property type="entry name" value="J_dom_sf"/>
</dbReference>
<proteinExistence type="predicted"/>
<keyword evidence="2" id="KW-0472">Membrane</keyword>
<feature type="transmembrane region" description="Helical" evidence="2">
    <location>
        <begin position="382"/>
        <end position="401"/>
    </location>
</feature>
<dbReference type="SUPFAM" id="SSF46565">
    <property type="entry name" value="Chaperone J-domain"/>
    <property type="match status" value="1"/>
</dbReference>
<feature type="domain" description="J" evidence="3">
    <location>
        <begin position="229"/>
        <end position="294"/>
    </location>
</feature>
<dbReference type="Pfam" id="PF00226">
    <property type="entry name" value="DnaJ"/>
    <property type="match status" value="1"/>
</dbReference>
<dbReference type="PANTHER" id="PTHR44873:SF1">
    <property type="entry name" value="DNAJ HOMOLOG SUBFAMILY C MEMBER 30, MITOCHONDRIAL"/>
    <property type="match status" value="1"/>
</dbReference>
<dbReference type="SMART" id="SM00271">
    <property type="entry name" value="DnaJ"/>
    <property type="match status" value="1"/>
</dbReference>
<dbReference type="AlphaFoldDB" id="A0A6A4S7R5"/>
<dbReference type="Gene3D" id="1.10.287.110">
    <property type="entry name" value="DnaJ domain"/>
    <property type="match status" value="1"/>
</dbReference>
<reference evidence="4 5" key="1">
    <citation type="submission" date="2019-06" db="EMBL/GenBank/DDBJ databases">
        <title>Draft genomes of female and male turbot (Scophthalmus maximus).</title>
        <authorList>
            <person name="Xu H."/>
            <person name="Xu X.-W."/>
            <person name="Shao C."/>
            <person name="Chen S."/>
        </authorList>
    </citation>
    <scope>NUCLEOTIDE SEQUENCE [LARGE SCALE GENOMIC DNA]</scope>
    <source>
        <strain evidence="4">Ysfricsl-2016a</strain>
        <tissue evidence="4">Blood</tissue>
    </source>
</reference>
<feature type="compositionally biased region" description="Basic and acidic residues" evidence="1">
    <location>
        <begin position="63"/>
        <end position="74"/>
    </location>
</feature>
<dbReference type="PROSITE" id="PS50076">
    <property type="entry name" value="DNAJ_2"/>
    <property type="match status" value="1"/>
</dbReference>
<keyword evidence="2" id="KW-1133">Transmembrane helix</keyword>
<feature type="region of interest" description="Disordered" evidence="1">
    <location>
        <begin position="299"/>
        <end position="332"/>
    </location>
</feature>
<comment type="caution">
    <text evidence="4">The sequence shown here is derived from an EMBL/GenBank/DDBJ whole genome shotgun (WGS) entry which is preliminary data.</text>
</comment>
<evidence type="ECO:0000256" key="2">
    <source>
        <dbReference type="SAM" id="Phobius"/>
    </source>
</evidence>
<dbReference type="CDD" id="cd06257">
    <property type="entry name" value="DnaJ"/>
    <property type="match status" value="1"/>
</dbReference>
<sequence>MLQLFPAPGYRLVHGEMAEVGQRLVCGAYRLSALRTSQSRVVFPGDSPGCLLVNVTVGESRVEEESCRDPREEQPVTESRVAQGRSRESRRSKCQQENGSVPRATSLELDSLRFVGFDRTKASLQAYETALQHAARLQPLLRDKLLLPCRMTSWSRGAVDIHRDVFRSHQQLRALCVFILAKQESERPGCGRRLRRLNLHPDPSAATRNYSWRSDRSSKEPLLHRSRTAYYDVLKVPPGATQSQIKTAYYKQSFINHPDKNPGDKEASQKFTEISEAYTVLGNISLRKKYDRGLLNQLDVQSAGRPSSKDAKSSPTASPQQRHQDRARRFSQASGKTMFDFDAFYQAHYGEQLQREREMRARKERMKEKQKEYKSRWTEGRMMEMTLVMMIALAGVIILDIRRP</sequence>
<organism evidence="4 5">
    <name type="scientific">Scophthalmus maximus</name>
    <name type="common">Turbot</name>
    <name type="synonym">Psetta maxima</name>
    <dbReference type="NCBI Taxonomy" id="52904"/>
    <lineage>
        <taxon>Eukaryota</taxon>
        <taxon>Metazoa</taxon>
        <taxon>Chordata</taxon>
        <taxon>Craniata</taxon>
        <taxon>Vertebrata</taxon>
        <taxon>Euteleostomi</taxon>
        <taxon>Actinopterygii</taxon>
        <taxon>Neopterygii</taxon>
        <taxon>Teleostei</taxon>
        <taxon>Neoteleostei</taxon>
        <taxon>Acanthomorphata</taxon>
        <taxon>Carangaria</taxon>
        <taxon>Pleuronectiformes</taxon>
        <taxon>Pleuronectoidei</taxon>
        <taxon>Scophthalmidae</taxon>
        <taxon>Scophthalmus</taxon>
    </lineage>
</organism>
<name>A0A6A4S7R5_SCOMX</name>
<dbReference type="PRINTS" id="PR00625">
    <property type="entry name" value="JDOMAIN"/>
</dbReference>
<dbReference type="Proteomes" id="UP000438429">
    <property type="component" value="Unassembled WGS sequence"/>
</dbReference>
<evidence type="ECO:0000259" key="3">
    <source>
        <dbReference type="PROSITE" id="PS50076"/>
    </source>
</evidence>
<dbReference type="SMR" id="A0A6A4S7R5"/>
<feature type="region of interest" description="Disordered" evidence="1">
    <location>
        <begin position="63"/>
        <end position="101"/>
    </location>
</feature>
<dbReference type="OrthoDB" id="376357at2759"/>
<dbReference type="EMBL" id="VEVO01000015">
    <property type="protein sequence ID" value="KAF0030383.1"/>
    <property type="molecule type" value="Genomic_DNA"/>
</dbReference>
<dbReference type="InterPro" id="IPR001623">
    <property type="entry name" value="DnaJ_domain"/>
</dbReference>
<keyword evidence="2" id="KW-0812">Transmembrane</keyword>
<evidence type="ECO:0000313" key="4">
    <source>
        <dbReference type="EMBL" id="KAF0030383.1"/>
    </source>
</evidence>
<evidence type="ECO:0000256" key="1">
    <source>
        <dbReference type="SAM" id="MobiDB-lite"/>
    </source>
</evidence>
<dbReference type="OMA" id="TFRSPQQ"/>
<gene>
    <name evidence="4" type="ORF">F2P81_017114</name>
</gene>